<name>A0A0P0XM55_ORYSJ</name>
<feature type="compositionally biased region" description="Basic residues" evidence="1">
    <location>
        <begin position="94"/>
        <end position="105"/>
    </location>
</feature>
<feature type="region of interest" description="Disordered" evidence="1">
    <location>
        <begin position="84"/>
        <end position="107"/>
    </location>
</feature>
<protein>
    <submittedName>
        <fullName evidence="2">Os09g0414701 protein</fullName>
    </submittedName>
</protein>
<dbReference type="PaxDb" id="39947-A0A0P0XM55"/>
<sequence length="289" mass="31981">EWRGGGGGGGGGGGAAAGAVAAEVVVLVVVHPDLEDALADADVAAPLVDDGLVALLEAPPEPLRELLHPLLLLGGELGAEPLPRHPAAAAAGGRRGRRRRRHHLRREPLRLPARPQRQQHVRRRRVVHLVRHRRRQRRRRRGHGPLVVVLRPVRVGVGLVAIHPGEADLGRLLPAVRRHGRRGQQRRRRRRRGGPLRQPAVEVAVAAARGAPERRRVGGVRRRRRHELPAPVQRVPAQARRVVLEALPVHRLSPSAAAHRRRHRRRLRRLLDGAVGEHERLVLDVHGLH</sequence>
<feature type="non-terminal residue" evidence="2">
    <location>
        <position position="289"/>
    </location>
</feature>
<accession>A0A0P0XM55</accession>
<dbReference type="AlphaFoldDB" id="A0A0P0XM55"/>
<reference evidence="2 3" key="3">
    <citation type="journal article" date="2013" name="Rice">
        <title>Improvement of the Oryza sativa Nipponbare reference genome using next generation sequence and optical map data.</title>
        <authorList>
            <person name="Kawahara Y."/>
            <person name="de la Bastide M."/>
            <person name="Hamilton J.P."/>
            <person name="Kanamori H."/>
            <person name="McCombie W.R."/>
            <person name="Ouyang S."/>
            <person name="Schwartz D.C."/>
            <person name="Tanaka T."/>
            <person name="Wu J."/>
            <person name="Zhou S."/>
            <person name="Childs K.L."/>
            <person name="Davidson R.M."/>
            <person name="Lin H."/>
            <person name="Quesada-Ocampo L."/>
            <person name="Vaillancourt B."/>
            <person name="Sakai H."/>
            <person name="Lee S.S."/>
            <person name="Kim J."/>
            <person name="Numa H."/>
            <person name="Itoh T."/>
            <person name="Buell C.R."/>
            <person name="Matsumoto T."/>
        </authorList>
    </citation>
    <scope>NUCLEOTIDE SEQUENCE [LARGE SCALE GENOMIC DNA]</scope>
    <source>
        <strain evidence="3">cv. Nipponbare</strain>
    </source>
</reference>
<feature type="compositionally biased region" description="Basic residues" evidence="1">
    <location>
        <begin position="177"/>
        <end position="194"/>
    </location>
</feature>
<dbReference type="EMBL" id="AP014965">
    <property type="protein sequence ID" value="BAT08070.1"/>
    <property type="molecule type" value="Genomic_DNA"/>
</dbReference>
<dbReference type="Proteomes" id="UP000059680">
    <property type="component" value="Chromosome 9"/>
</dbReference>
<gene>
    <name evidence="2" type="ordered locus">Os09g0414701</name>
    <name evidence="2" type="ORF">OSNPB_090414701</name>
</gene>
<proteinExistence type="predicted"/>
<evidence type="ECO:0000313" key="2">
    <source>
        <dbReference type="EMBL" id="BAT08070.1"/>
    </source>
</evidence>
<organism evidence="2 3">
    <name type="scientific">Oryza sativa subsp. japonica</name>
    <name type="common">Rice</name>
    <dbReference type="NCBI Taxonomy" id="39947"/>
    <lineage>
        <taxon>Eukaryota</taxon>
        <taxon>Viridiplantae</taxon>
        <taxon>Streptophyta</taxon>
        <taxon>Embryophyta</taxon>
        <taxon>Tracheophyta</taxon>
        <taxon>Spermatophyta</taxon>
        <taxon>Magnoliopsida</taxon>
        <taxon>Liliopsida</taxon>
        <taxon>Poales</taxon>
        <taxon>Poaceae</taxon>
        <taxon>BOP clade</taxon>
        <taxon>Oryzoideae</taxon>
        <taxon>Oryzeae</taxon>
        <taxon>Oryzinae</taxon>
        <taxon>Oryza</taxon>
        <taxon>Oryza sativa</taxon>
    </lineage>
</organism>
<reference evidence="3" key="1">
    <citation type="journal article" date="2005" name="Nature">
        <title>The map-based sequence of the rice genome.</title>
        <authorList>
            <consortium name="International rice genome sequencing project (IRGSP)"/>
            <person name="Matsumoto T."/>
            <person name="Wu J."/>
            <person name="Kanamori H."/>
            <person name="Katayose Y."/>
            <person name="Fujisawa M."/>
            <person name="Namiki N."/>
            <person name="Mizuno H."/>
            <person name="Yamamoto K."/>
            <person name="Antonio B.A."/>
            <person name="Baba T."/>
            <person name="Sakata K."/>
            <person name="Nagamura Y."/>
            <person name="Aoki H."/>
            <person name="Arikawa K."/>
            <person name="Arita K."/>
            <person name="Bito T."/>
            <person name="Chiden Y."/>
            <person name="Fujitsuka N."/>
            <person name="Fukunaka R."/>
            <person name="Hamada M."/>
            <person name="Harada C."/>
            <person name="Hayashi A."/>
            <person name="Hijishita S."/>
            <person name="Honda M."/>
            <person name="Hosokawa S."/>
            <person name="Ichikawa Y."/>
            <person name="Idonuma A."/>
            <person name="Iijima M."/>
            <person name="Ikeda M."/>
            <person name="Ikeno M."/>
            <person name="Ito K."/>
            <person name="Ito S."/>
            <person name="Ito T."/>
            <person name="Ito Y."/>
            <person name="Ito Y."/>
            <person name="Iwabuchi A."/>
            <person name="Kamiya K."/>
            <person name="Karasawa W."/>
            <person name="Kurita K."/>
            <person name="Katagiri S."/>
            <person name="Kikuta A."/>
            <person name="Kobayashi H."/>
            <person name="Kobayashi N."/>
            <person name="Machita K."/>
            <person name="Maehara T."/>
            <person name="Masukawa M."/>
            <person name="Mizubayashi T."/>
            <person name="Mukai Y."/>
            <person name="Nagasaki H."/>
            <person name="Nagata Y."/>
            <person name="Naito S."/>
            <person name="Nakashima M."/>
            <person name="Nakama Y."/>
            <person name="Nakamichi Y."/>
            <person name="Nakamura M."/>
            <person name="Meguro A."/>
            <person name="Negishi M."/>
            <person name="Ohta I."/>
            <person name="Ohta T."/>
            <person name="Okamoto M."/>
            <person name="Ono N."/>
            <person name="Saji S."/>
            <person name="Sakaguchi M."/>
            <person name="Sakai K."/>
            <person name="Shibata M."/>
            <person name="Shimokawa T."/>
            <person name="Song J."/>
            <person name="Takazaki Y."/>
            <person name="Terasawa K."/>
            <person name="Tsugane M."/>
            <person name="Tsuji K."/>
            <person name="Ueda S."/>
            <person name="Waki K."/>
            <person name="Yamagata H."/>
            <person name="Yamamoto M."/>
            <person name="Yamamoto S."/>
            <person name="Yamane H."/>
            <person name="Yoshiki S."/>
            <person name="Yoshihara R."/>
            <person name="Yukawa K."/>
            <person name="Zhong H."/>
            <person name="Yano M."/>
            <person name="Yuan Q."/>
            <person name="Ouyang S."/>
            <person name="Liu J."/>
            <person name="Jones K.M."/>
            <person name="Gansberger K."/>
            <person name="Moffat K."/>
            <person name="Hill J."/>
            <person name="Bera J."/>
            <person name="Fadrosh D."/>
            <person name="Jin S."/>
            <person name="Johri S."/>
            <person name="Kim M."/>
            <person name="Overton L."/>
            <person name="Reardon M."/>
            <person name="Tsitrin T."/>
            <person name="Vuong H."/>
            <person name="Weaver B."/>
            <person name="Ciecko A."/>
            <person name="Tallon L."/>
            <person name="Jackson J."/>
            <person name="Pai G."/>
            <person name="Aken S.V."/>
            <person name="Utterback T."/>
            <person name="Reidmuller S."/>
            <person name="Feldblyum T."/>
            <person name="Hsiao J."/>
            <person name="Zismann V."/>
            <person name="Iobst S."/>
            <person name="de Vazeille A.R."/>
            <person name="Buell C.R."/>
            <person name="Ying K."/>
            <person name="Li Y."/>
            <person name="Lu T."/>
            <person name="Huang Y."/>
            <person name="Zhao Q."/>
            <person name="Feng Q."/>
            <person name="Zhang L."/>
            <person name="Zhu J."/>
            <person name="Weng Q."/>
            <person name="Mu J."/>
            <person name="Lu Y."/>
            <person name="Fan D."/>
            <person name="Liu Y."/>
            <person name="Guan J."/>
            <person name="Zhang Y."/>
            <person name="Yu S."/>
            <person name="Liu X."/>
            <person name="Zhang Y."/>
            <person name="Hong G."/>
            <person name="Han B."/>
            <person name="Choisne N."/>
            <person name="Demange N."/>
            <person name="Orjeda G."/>
            <person name="Samain S."/>
            <person name="Cattolico L."/>
            <person name="Pelletier E."/>
            <person name="Couloux A."/>
            <person name="Segurens B."/>
            <person name="Wincker P."/>
            <person name="D'Hont A."/>
            <person name="Scarpelli C."/>
            <person name="Weissenbach J."/>
            <person name="Salanoubat M."/>
            <person name="Quetier F."/>
            <person name="Yu Y."/>
            <person name="Kim H.R."/>
            <person name="Rambo T."/>
            <person name="Currie J."/>
            <person name="Collura K."/>
            <person name="Luo M."/>
            <person name="Yang T."/>
            <person name="Ammiraju J.S.S."/>
            <person name="Engler F."/>
            <person name="Soderlund C."/>
            <person name="Wing R.A."/>
            <person name="Palmer L.E."/>
            <person name="de la Bastide M."/>
            <person name="Spiegel L."/>
            <person name="Nascimento L."/>
            <person name="Zutavern T."/>
            <person name="O'Shaughnessy A."/>
            <person name="Dike S."/>
            <person name="Dedhia N."/>
            <person name="Preston R."/>
            <person name="Balija V."/>
            <person name="McCombie W.R."/>
            <person name="Chow T."/>
            <person name="Chen H."/>
            <person name="Chung M."/>
            <person name="Chen C."/>
            <person name="Shaw J."/>
            <person name="Wu H."/>
            <person name="Hsiao K."/>
            <person name="Chao Y."/>
            <person name="Chu M."/>
            <person name="Cheng C."/>
            <person name="Hour A."/>
            <person name="Lee P."/>
            <person name="Lin S."/>
            <person name="Lin Y."/>
            <person name="Liou J."/>
            <person name="Liu S."/>
            <person name="Hsing Y."/>
            <person name="Raghuvanshi S."/>
            <person name="Mohanty A."/>
            <person name="Bharti A.K."/>
            <person name="Gaur A."/>
            <person name="Gupta V."/>
            <person name="Kumar D."/>
            <person name="Ravi V."/>
            <person name="Vij S."/>
            <person name="Kapur A."/>
            <person name="Khurana P."/>
            <person name="Khurana P."/>
            <person name="Khurana J.P."/>
            <person name="Tyagi A.K."/>
            <person name="Gaikwad K."/>
            <person name="Singh A."/>
            <person name="Dalal V."/>
            <person name="Srivastava S."/>
            <person name="Dixit A."/>
            <person name="Pal A.K."/>
            <person name="Ghazi I.A."/>
            <person name="Yadav M."/>
            <person name="Pandit A."/>
            <person name="Bhargava A."/>
            <person name="Sureshbabu K."/>
            <person name="Batra K."/>
            <person name="Sharma T.R."/>
            <person name="Mohapatra T."/>
            <person name="Singh N.K."/>
            <person name="Messing J."/>
            <person name="Nelson A.B."/>
            <person name="Fuks G."/>
            <person name="Kavchok S."/>
            <person name="Keizer G."/>
            <person name="Linton E."/>
            <person name="Llaca V."/>
            <person name="Song R."/>
            <person name="Tanyolac B."/>
            <person name="Young S."/>
            <person name="Ho-Il K."/>
            <person name="Hahn J.H."/>
            <person name="Sangsakoo G."/>
            <person name="Vanavichit A."/>
            <person name="de Mattos Luiz.A.T."/>
            <person name="Zimmer P.D."/>
            <person name="Malone G."/>
            <person name="Dellagostin O."/>
            <person name="de Oliveira A.C."/>
            <person name="Bevan M."/>
            <person name="Bancroft I."/>
            <person name="Minx P."/>
            <person name="Cordum H."/>
            <person name="Wilson R."/>
            <person name="Cheng Z."/>
            <person name="Jin W."/>
            <person name="Jiang J."/>
            <person name="Leong S.A."/>
            <person name="Iwama H."/>
            <person name="Gojobori T."/>
            <person name="Itoh T."/>
            <person name="Niimura Y."/>
            <person name="Fujii Y."/>
            <person name="Habara T."/>
            <person name="Sakai H."/>
            <person name="Sato Y."/>
            <person name="Wilson G."/>
            <person name="Kumar K."/>
            <person name="McCouch S."/>
            <person name="Juretic N."/>
            <person name="Hoen D."/>
            <person name="Wright S."/>
            <person name="Bruskiewich R."/>
            <person name="Bureau T."/>
            <person name="Miyao A."/>
            <person name="Hirochika H."/>
            <person name="Nishikawa T."/>
            <person name="Kadowaki K."/>
            <person name="Sugiura M."/>
            <person name="Burr B."/>
            <person name="Sasaki T."/>
        </authorList>
    </citation>
    <scope>NUCLEOTIDE SEQUENCE [LARGE SCALE GENOMIC DNA]</scope>
    <source>
        <strain evidence="3">cv. Nipponbare</strain>
    </source>
</reference>
<dbReference type="Gramene" id="Os09t0414701-00">
    <property type="protein sequence ID" value="Os09t0414701-00"/>
    <property type="gene ID" value="Os09g0414701"/>
</dbReference>
<dbReference type="InParanoid" id="A0A0P0XM55"/>
<evidence type="ECO:0000256" key="1">
    <source>
        <dbReference type="SAM" id="MobiDB-lite"/>
    </source>
</evidence>
<feature type="region of interest" description="Disordered" evidence="1">
    <location>
        <begin position="177"/>
        <end position="198"/>
    </location>
</feature>
<reference evidence="2 3" key="2">
    <citation type="journal article" date="2013" name="Plant Cell Physiol.">
        <title>Rice Annotation Project Database (RAP-DB): an integrative and interactive database for rice genomics.</title>
        <authorList>
            <person name="Sakai H."/>
            <person name="Lee S.S."/>
            <person name="Tanaka T."/>
            <person name="Numa H."/>
            <person name="Kim J."/>
            <person name="Kawahara Y."/>
            <person name="Wakimoto H."/>
            <person name="Yang C.C."/>
            <person name="Iwamoto M."/>
            <person name="Abe T."/>
            <person name="Yamada Y."/>
            <person name="Muto A."/>
            <person name="Inokuchi H."/>
            <person name="Ikemura T."/>
            <person name="Matsumoto T."/>
            <person name="Sasaki T."/>
            <person name="Itoh T."/>
        </authorList>
    </citation>
    <scope>NUCLEOTIDE SEQUENCE [LARGE SCALE GENOMIC DNA]</scope>
    <source>
        <strain evidence="3">cv. Nipponbare</strain>
    </source>
</reference>
<feature type="non-terminal residue" evidence="2">
    <location>
        <position position="1"/>
    </location>
</feature>
<keyword evidence="3" id="KW-1185">Reference proteome</keyword>
<evidence type="ECO:0000313" key="3">
    <source>
        <dbReference type="Proteomes" id="UP000059680"/>
    </source>
</evidence>